<evidence type="ECO:0000313" key="1">
    <source>
        <dbReference type="EMBL" id="JAI00585.1"/>
    </source>
</evidence>
<reference evidence="1" key="2">
    <citation type="journal article" date="2015" name="Fish Shellfish Immunol.">
        <title>Early steps in the European eel (Anguilla anguilla)-Vibrio vulnificus interaction in the gills: Role of the RtxA13 toxin.</title>
        <authorList>
            <person name="Callol A."/>
            <person name="Pajuelo D."/>
            <person name="Ebbesson L."/>
            <person name="Teles M."/>
            <person name="MacKenzie S."/>
            <person name="Amaro C."/>
        </authorList>
    </citation>
    <scope>NUCLEOTIDE SEQUENCE</scope>
</reference>
<name>A0A0E9XD53_ANGAN</name>
<protein>
    <submittedName>
        <fullName evidence="1">Uncharacterized protein</fullName>
    </submittedName>
</protein>
<organism evidence="1">
    <name type="scientific">Anguilla anguilla</name>
    <name type="common">European freshwater eel</name>
    <name type="synonym">Muraena anguilla</name>
    <dbReference type="NCBI Taxonomy" id="7936"/>
    <lineage>
        <taxon>Eukaryota</taxon>
        <taxon>Metazoa</taxon>
        <taxon>Chordata</taxon>
        <taxon>Craniata</taxon>
        <taxon>Vertebrata</taxon>
        <taxon>Euteleostomi</taxon>
        <taxon>Actinopterygii</taxon>
        <taxon>Neopterygii</taxon>
        <taxon>Teleostei</taxon>
        <taxon>Anguilliformes</taxon>
        <taxon>Anguillidae</taxon>
        <taxon>Anguilla</taxon>
    </lineage>
</organism>
<dbReference type="AlphaFoldDB" id="A0A0E9XD53"/>
<proteinExistence type="predicted"/>
<sequence length="36" mass="4861">MYMLIIFKNLYLRNIKHFIKMWQPYHRSFYFFFFYI</sequence>
<dbReference type="EMBL" id="GBXM01007993">
    <property type="protein sequence ID" value="JAI00585.1"/>
    <property type="molecule type" value="Transcribed_RNA"/>
</dbReference>
<accession>A0A0E9XD53</accession>
<reference evidence="1" key="1">
    <citation type="submission" date="2014-11" db="EMBL/GenBank/DDBJ databases">
        <authorList>
            <person name="Amaro Gonzalez C."/>
        </authorList>
    </citation>
    <scope>NUCLEOTIDE SEQUENCE</scope>
</reference>